<name>A0A060RAV0_9BACT</name>
<keyword evidence="2" id="KW-1185">Reference proteome</keyword>
<reference evidence="1 2" key="1">
    <citation type="journal article" date="2015" name="Genome Announc.">
        <title>Complete Genome Sequence of the Novel Leech Symbiont Mucinivorans hirudinis M3T.</title>
        <authorList>
            <person name="Nelson M.C."/>
            <person name="Bomar L."/>
            <person name="Graf J."/>
        </authorList>
    </citation>
    <scope>NUCLEOTIDE SEQUENCE [LARGE SCALE GENOMIC DNA]</scope>
    <source>
        <strain evidence="2">M3</strain>
    </source>
</reference>
<proteinExistence type="predicted"/>
<dbReference type="Proteomes" id="UP000027616">
    <property type="component" value="Chromosome I"/>
</dbReference>
<dbReference type="KEGG" id="rbc:BN938_2657"/>
<accession>A0A060RAV0</accession>
<dbReference type="AlphaFoldDB" id="A0A060RAV0"/>
<evidence type="ECO:0000313" key="1">
    <source>
        <dbReference type="EMBL" id="CDN32727.1"/>
    </source>
</evidence>
<protein>
    <submittedName>
        <fullName evidence="1">Uncharacterized protein</fullName>
    </submittedName>
</protein>
<organism evidence="1 2">
    <name type="scientific">Mucinivorans hirudinis</name>
    <dbReference type="NCBI Taxonomy" id="1433126"/>
    <lineage>
        <taxon>Bacteria</taxon>
        <taxon>Pseudomonadati</taxon>
        <taxon>Bacteroidota</taxon>
        <taxon>Bacteroidia</taxon>
        <taxon>Bacteroidales</taxon>
        <taxon>Rikenellaceae</taxon>
        <taxon>Mucinivorans</taxon>
    </lineage>
</organism>
<dbReference type="PATRIC" id="fig|1433126.3.peg.2631"/>
<sequence length="74" mass="8688">MLGKLPEKGQKDLFRPMLDSFINEHRELVGLVNAIDWSYFEKEFSGDYSRAWFSVSSLVPNHRLLVVETDVQDW</sequence>
<dbReference type="HOGENOM" id="CLU_2683852_0_0_10"/>
<dbReference type="STRING" id="1433126.BN938_2657"/>
<evidence type="ECO:0000313" key="2">
    <source>
        <dbReference type="Proteomes" id="UP000027616"/>
    </source>
</evidence>
<gene>
    <name evidence="1" type="ORF">BN938_2657</name>
</gene>
<dbReference type="eggNOG" id="COG3039">
    <property type="taxonomic scope" value="Bacteria"/>
</dbReference>
<dbReference type="OrthoDB" id="9762730at2"/>
<dbReference type="EMBL" id="HG934468">
    <property type="protein sequence ID" value="CDN32727.1"/>
    <property type="molecule type" value="Genomic_DNA"/>
</dbReference>